<dbReference type="OrthoDB" id="48988at2759"/>
<dbReference type="InterPro" id="IPR023210">
    <property type="entry name" value="NADP_OxRdtase_dom"/>
</dbReference>
<dbReference type="InterPro" id="IPR020471">
    <property type="entry name" value="AKR"/>
</dbReference>
<dbReference type="PaxDb" id="55529-EKX38629"/>
<sequence>MAESQVAAAVEFNQLGGDLPCCKVLTGMWQLSGAHGYRPDKVKTVEAMKKHVEAGFTTFDLADHYGNAELMTALFRKEHPELWAKSQFYTKWVPMPGDMKRSVVEKAVNERLKRMGTEKLDLLQFHWWDYGSKNQYMEALKHMQDMVDEGKINHLALTNFDTQNLESIVNGGIKIVSNQVQYSIIDQRPQKFMAPFCSKNDIKLLAYGTVCGGFLTDKYVGHKKLKNEDFDTVSKQKYYNMIRAWGGWDLFQELLAKMKIVADKHGVSVANVAQRWVIDQPSTGGAIVGARLGLQEHIDDNLRVFGFKLDKEDFDLIASVTSQSNDLFKVIGDCGDEYRG</sequence>
<reference evidence="4" key="2">
    <citation type="submission" date="2012-11" db="EMBL/GenBank/DDBJ databases">
        <authorList>
            <person name="Kuo A."/>
            <person name="Curtis B.A."/>
            <person name="Tanifuji G."/>
            <person name="Burki F."/>
            <person name="Gruber A."/>
            <person name="Irimia M."/>
            <person name="Maruyama S."/>
            <person name="Arias M.C."/>
            <person name="Ball S.G."/>
            <person name="Gile G.H."/>
            <person name="Hirakawa Y."/>
            <person name="Hopkins J.F."/>
            <person name="Rensing S.A."/>
            <person name="Schmutz J."/>
            <person name="Symeonidi A."/>
            <person name="Elias M."/>
            <person name="Eveleigh R.J."/>
            <person name="Herman E.K."/>
            <person name="Klute M.J."/>
            <person name="Nakayama T."/>
            <person name="Obornik M."/>
            <person name="Reyes-Prieto A."/>
            <person name="Armbrust E.V."/>
            <person name="Aves S.J."/>
            <person name="Beiko R.G."/>
            <person name="Coutinho P."/>
            <person name="Dacks J.B."/>
            <person name="Durnford D.G."/>
            <person name="Fast N.M."/>
            <person name="Green B.R."/>
            <person name="Grisdale C."/>
            <person name="Hempe F."/>
            <person name="Henrissat B."/>
            <person name="Hoppner M.P."/>
            <person name="Ishida K.-I."/>
            <person name="Kim E."/>
            <person name="Koreny L."/>
            <person name="Kroth P.G."/>
            <person name="Liu Y."/>
            <person name="Malik S.-B."/>
            <person name="Maier U.G."/>
            <person name="McRose D."/>
            <person name="Mock T."/>
            <person name="Neilson J.A."/>
            <person name="Onodera N.T."/>
            <person name="Poole A.M."/>
            <person name="Pritham E.J."/>
            <person name="Richards T.A."/>
            <person name="Rocap G."/>
            <person name="Roy S.W."/>
            <person name="Sarai C."/>
            <person name="Schaack S."/>
            <person name="Shirato S."/>
            <person name="Slamovits C.H."/>
            <person name="Spencer D.F."/>
            <person name="Suzuki S."/>
            <person name="Worden A.Z."/>
            <person name="Zauner S."/>
            <person name="Barry K."/>
            <person name="Bell C."/>
            <person name="Bharti A.K."/>
            <person name="Crow J.A."/>
            <person name="Grimwood J."/>
            <person name="Kramer R."/>
            <person name="Lindquist E."/>
            <person name="Lucas S."/>
            <person name="Salamov A."/>
            <person name="McFadden G.I."/>
            <person name="Lane C.E."/>
            <person name="Keeling P.J."/>
            <person name="Gray M.W."/>
            <person name="Grigoriev I.V."/>
            <person name="Archibald J.M."/>
        </authorList>
    </citation>
    <scope>NUCLEOTIDE SEQUENCE</scope>
    <source>
        <strain evidence="4">CCMP2712</strain>
    </source>
</reference>
<dbReference type="KEGG" id="gtt:GUITHDRAFT_158479"/>
<dbReference type="GO" id="GO:0016491">
    <property type="term" value="F:oxidoreductase activity"/>
    <property type="evidence" value="ECO:0007669"/>
    <property type="project" value="InterPro"/>
</dbReference>
<dbReference type="PANTHER" id="PTHR43147:SF2">
    <property type="entry name" value="NADP-DEPENDENT OXIDOREDUCTASE DOMAIN-CONTAINING PROTEIN"/>
    <property type="match status" value="1"/>
</dbReference>
<dbReference type="eggNOG" id="KOG1575">
    <property type="taxonomic scope" value="Eukaryota"/>
</dbReference>
<dbReference type="CDD" id="cd19101">
    <property type="entry name" value="AKR_unchar"/>
    <property type="match status" value="1"/>
</dbReference>
<dbReference type="Pfam" id="PF00248">
    <property type="entry name" value="Aldo_ket_red"/>
    <property type="match status" value="1"/>
</dbReference>
<dbReference type="EnsemblProtists" id="EKX38629">
    <property type="protein sequence ID" value="EKX38629"/>
    <property type="gene ID" value="GUITHDRAFT_158479"/>
</dbReference>
<evidence type="ECO:0000313" key="3">
    <source>
        <dbReference type="EnsemblProtists" id="EKX38629"/>
    </source>
</evidence>
<keyword evidence="4" id="KW-1185">Reference proteome</keyword>
<feature type="domain" description="NADP-dependent oxidoreductase" evidence="1">
    <location>
        <begin position="25"/>
        <end position="320"/>
    </location>
</feature>
<dbReference type="EMBL" id="JH993046">
    <property type="protein sequence ID" value="EKX38629.1"/>
    <property type="molecule type" value="Genomic_DNA"/>
</dbReference>
<dbReference type="PANTHER" id="PTHR43147">
    <property type="entry name" value="PROTEIN TAS"/>
    <property type="match status" value="1"/>
</dbReference>
<evidence type="ECO:0000313" key="4">
    <source>
        <dbReference type="Proteomes" id="UP000011087"/>
    </source>
</evidence>
<dbReference type="Gene3D" id="3.20.20.100">
    <property type="entry name" value="NADP-dependent oxidoreductase domain"/>
    <property type="match status" value="1"/>
</dbReference>
<dbReference type="RefSeq" id="XP_005825609.1">
    <property type="nucleotide sequence ID" value="XM_005825552.1"/>
</dbReference>
<evidence type="ECO:0000259" key="1">
    <source>
        <dbReference type="Pfam" id="PF00248"/>
    </source>
</evidence>
<reference evidence="3" key="3">
    <citation type="submission" date="2015-06" db="UniProtKB">
        <authorList>
            <consortium name="EnsemblProtists"/>
        </authorList>
    </citation>
    <scope>IDENTIFICATION</scope>
</reference>
<reference evidence="2 4" key="1">
    <citation type="journal article" date="2012" name="Nature">
        <title>Algal genomes reveal evolutionary mosaicism and the fate of nucleomorphs.</title>
        <authorList>
            <consortium name="DOE Joint Genome Institute"/>
            <person name="Curtis B.A."/>
            <person name="Tanifuji G."/>
            <person name="Burki F."/>
            <person name="Gruber A."/>
            <person name="Irimia M."/>
            <person name="Maruyama S."/>
            <person name="Arias M.C."/>
            <person name="Ball S.G."/>
            <person name="Gile G.H."/>
            <person name="Hirakawa Y."/>
            <person name="Hopkins J.F."/>
            <person name="Kuo A."/>
            <person name="Rensing S.A."/>
            <person name="Schmutz J."/>
            <person name="Symeonidi A."/>
            <person name="Elias M."/>
            <person name="Eveleigh R.J."/>
            <person name="Herman E.K."/>
            <person name="Klute M.J."/>
            <person name="Nakayama T."/>
            <person name="Obornik M."/>
            <person name="Reyes-Prieto A."/>
            <person name="Armbrust E.V."/>
            <person name="Aves S.J."/>
            <person name="Beiko R.G."/>
            <person name="Coutinho P."/>
            <person name="Dacks J.B."/>
            <person name="Durnford D.G."/>
            <person name="Fast N.M."/>
            <person name="Green B.R."/>
            <person name="Grisdale C.J."/>
            <person name="Hempel F."/>
            <person name="Henrissat B."/>
            <person name="Hoppner M.P."/>
            <person name="Ishida K."/>
            <person name="Kim E."/>
            <person name="Koreny L."/>
            <person name="Kroth P.G."/>
            <person name="Liu Y."/>
            <person name="Malik S.B."/>
            <person name="Maier U.G."/>
            <person name="McRose D."/>
            <person name="Mock T."/>
            <person name="Neilson J.A."/>
            <person name="Onodera N.T."/>
            <person name="Poole A.M."/>
            <person name="Pritham E.J."/>
            <person name="Richards T.A."/>
            <person name="Rocap G."/>
            <person name="Roy S.W."/>
            <person name="Sarai C."/>
            <person name="Schaack S."/>
            <person name="Shirato S."/>
            <person name="Slamovits C.H."/>
            <person name="Spencer D.F."/>
            <person name="Suzuki S."/>
            <person name="Worden A.Z."/>
            <person name="Zauner S."/>
            <person name="Barry K."/>
            <person name="Bell C."/>
            <person name="Bharti A.K."/>
            <person name="Crow J.A."/>
            <person name="Grimwood J."/>
            <person name="Kramer R."/>
            <person name="Lindquist E."/>
            <person name="Lucas S."/>
            <person name="Salamov A."/>
            <person name="McFadden G.I."/>
            <person name="Lane C.E."/>
            <person name="Keeling P.J."/>
            <person name="Gray M.W."/>
            <person name="Grigoriev I.V."/>
            <person name="Archibald J.M."/>
        </authorList>
    </citation>
    <scope>NUCLEOTIDE SEQUENCE</scope>
    <source>
        <strain evidence="2 4">CCMP2712</strain>
    </source>
</reference>
<evidence type="ECO:0000313" key="2">
    <source>
        <dbReference type="EMBL" id="EKX38629.1"/>
    </source>
</evidence>
<dbReference type="PRINTS" id="PR00069">
    <property type="entry name" value="ALDKETRDTASE"/>
</dbReference>
<gene>
    <name evidence="2" type="ORF">GUITHDRAFT_158479</name>
</gene>
<proteinExistence type="predicted"/>
<accession>L1IRU4</accession>
<dbReference type="HOGENOM" id="CLU_023205_4_0_1"/>
<dbReference type="AlphaFoldDB" id="L1IRU4"/>
<dbReference type="OMA" id="TWDLADH"/>
<dbReference type="SUPFAM" id="SSF51430">
    <property type="entry name" value="NAD(P)-linked oxidoreductase"/>
    <property type="match status" value="1"/>
</dbReference>
<dbReference type="STRING" id="905079.L1IRU4"/>
<name>L1IRU4_GUITC</name>
<organism evidence="2">
    <name type="scientific">Guillardia theta (strain CCMP2712)</name>
    <name type="common">Cryptophyte</name>
    <dbReference type="NCBI Taxonomy" id="905079"/>
    <lineage>
        <taxon>Eukaryota</taxon>
        <taxon>Cryptophyceae</taxon>
        <taxon>Pyrenomonadales</taxon>
        <taxon>Geminigeraceae</taxon>
        <taxon>Guillardia</taxon>
    </lineage>
</organism>
<dbReference type="InterPro" id="IPR036812">
    <property type="entry name" value="NAD(P)_OxRdtase_dom_sf"/>
</dbReference>
<dbReference type="Proteomes" id="UP000011087">
    <property type="component" value="Unassembled WGS sequence"/>
</dbReference>
<dbReference type="GeneID" id="17295365"/>
<protein>
    <recommendedName>
        <fullName evidence="1">NADP-dependent oxidoreductase domain-containing protein</fullName>
    </recommendedName>
</protein>